<accession>A0A0E4BLV4</accession>
<dbReference type="EMBL" id="AP014685">
    <property type="protein sequence ID" value="BAR55036.1"/>
    <property type="molecule type" value="Genomic_DNA"/>
</dbReference>
<evidence type="ECO:0000313" key="1">
    <source>
        <dbReference type="EMBL" id="BAR55036.1"/>
    </source>
</evidence>
<gene>
    <name evidence="1" type="ORF">NK6_1852</name>
</gene>
<sequence>MQNVIWANRLIICRAGVEKGRNSRYSRADEMIE</sequence>
<dbReference type="AlphaFoldDB" id="A0A0E4BLV4"/>
<protein>
    <submittedName>
        <fullName evidence="1">Uncharacterized protein</fullName>
    </submittedName>
</protein>
<reference evidence="1 2" key="1">
    <citation type="submission" date="2014-11" db="EMBL/GenBank/DDBJ databases">
        <title>Symbiosis island explosion on the genome of extra-slow-growing strains of soybean bradyrhizobia with massive insertion sequences.</title>
        <authorList>
            <person name="Iida T."/>
            <person name="Minamisawa K."/>
        </authorList>
    </citation>
    <scope>NUCLEOTIDE SEQUENCE [LARGE SCALE GENOMIC DNA]</scope>
    <source>
        <strain evidence="1 2">NK6</strain>
    </source>
</reference>
<proteinExistence type="predicted"/>
<dbReference type="Proteomes" id="UP000063308">
    <property type="component" value="Chromosome"/>
</dbReference>
<name>A0A0E4BLV4_9BRAD</name>
<evidence type="ECO:0000313" key="2">
    <source>
        <dbReference type="Proteomes" id="UP000063308"/>
    </source>
</evidence>
<organism evidence="1 2">
    <name type="scientific">Bradyrhizobium diazoefficiens</name>
    <dbReference type="NCBI Taxonomy" id="1355477"/>
    <lineage>
        <taxon>Bacteria</taxon>
        <taxon>Pseudomonadati</taxon>
        <taxon>Pseudomonadota</taxon>
        <taxon>Alphaproteobacteria</taxon>
        <taxon>Hyphomicrobiales</taxon>
        <taxon>Nitrobacteraceae</taxon>
        <taxon>Bradyrhizobium</taxon>
    </lineage>
</organism>